<dbReference type="InterPro" id="IPR000843">
    <property type="entry name" value="HTH_LacI"/>
</dbReference>
<keyword evidence="2 5" id="KW-0238">DNA-binding</keyword>
<evidence type="ECO:0000256" key="2">
    <source>
        <dbReference type="ARBA" id="ARBA00023125"/>
    </source>
</evidence>
<gene>
    <name evidence="5" type="ORF">ACFFUT_07670</name>
</gene>
<dbReference type="SUPFAM" id="SSF47413">
    <property type="entry name" value="lambda repressor-like DNA-binding domains"/>
    <property type="match status" value="1"/>
</dbReference>
<accession>A0ABV5JFK9</accession>
<dbReference type="Pfam" id="PF00356">
    <property type="entry name" value="LacI"/>
    <property type="match status" value="1"/>
</dbReference>
<evidence type="ECO:0000256" key="1">
    <source>
        <dbReference type="ARBA" id="ARBA00023015"/>
    </source>
</evidence>
<dbReference type="SMART" id="SM00354">
    <property type="entry name" value="HTH_LACI"/>
    <property type="match status" value="1"/>
</dbReference>
<dbReference type="InterPro" id="IPR046335">
    <property type="entry name" value="LacI/GalR-like_sensor"/>
</dbReference>
<keyword evidence="6" id="KW-1185">Reference proteome</keyword>
<name>A0ABV5JFK9_9RHOB</name>
<dbReference type="InterPro" id="IPR010982">
    <property type="entry name" value="Lambda_DNA-bd_dom_sf"/>
</dbReference>
<organism evidence="5 6">
    <name type="scientific">Pseudohalocynthiibacter aestuariivivens</name>
    <dbReference type="NCBI Taxonomy" id="1591409"/>
    <lineage>
        <taxon>Bacteria</taxon>
        <taxon>Pseudomonadati</taxon>
        <taxon>Pseudomonadota</taxon>
        <taxon>Alphaproteobacteria</taxon>
        <taxon>Rhodobacterales</taxon>
        <taxon>Paracoccaceae</taxon>
        <taxon>Pseudohalocynthiibacter</taxon>
    </lineage>
</organism>
<reference evidence="5 6" key="1">
    <citation type="submission" date="2024-09" db="EMBL/GenBank/DDBJ databases">
        <authorList>
            <person name="Sun Q."/>
            <person name="Mori K."/>
        </authorList>
    </citation>
    <scope>NUCLEOTIDE SEQUENCE [LARGE SCALE GENOMIC DNA]</scope>
    <source>
        <strain evidence="5 6">CECT 8726</strain>
    </source>
</reference>
<dbReference type="PROSITE" id="PS50932">
    <property type="entry name" value="HTH_LACI_2"/>
    <property type="match status" value="1"/>
</dbReference>
<dbReference type="Proteomes" id="UP001589683">
    <property type="component" value="Unassembled WGS sequence"/>
</dbReference>
<evidence type="ECO:0000256" key="3">
    <source>
        <dbReference type="ARBA" id="ARBA00023163"/>
    </source>
</evidence>
<evidence type="ECO:0000259" key="4">
    <source>
        <dbReference type="PROSITE" id="PS50932"/>
    </source>
</evidence>
<keyword evidence="1" id="KW-0805">Transcription regulation</keyword>
<dbReference type="CDD" id="cd01392">
    <property type="entry name" value="HTH_LacI"/>
    <property type="match status" value="1"/>
</dbReference>
<evidence type="ECO:0000313" key="5">
    <source>
        <dbReference type="EMBL" id="MFB9231661.1"/>
    </source>
</evidence>
<dbReference type="GO" id="GO:0003677">
    <property type="term" value="F:DNA binding"/>
    <property type="evidence" value="ECO:0007669"/>
    <property type="project" value="UniProtKB-KW"/>
</dbReference>
<keyword evidence="3" id="KW-0804">Transcription</keyword>
<dbReference type="SUPFAM" id="SSF53822">
    <property type="entry name" value="Periplasmic binding protein-like I"/>
    <property type="match status" value="1"/>
</dbReference>
<dbReference type="PANTHER" id="PTHR30146">
    <property type="entry name" value="LACI-RELATED TRANSCRIPTIONAL REPRESSOR"/>
    <property type="match status" value="1"/>
</dbReference>
<dbReference type="EMBL" id="JBHMEA010000024">
    <property type="protein sequence ID" value="MFB9231661.1"/>
    <property type="molecule type" value="Genomic_DNA"/>
</dbReference>
<comment type="caution">
    <text evidence="5">The sequence shown here is derived from an EMBL/GenBank/DDBJ whole genome shotgun (WGS) entry which is preliminary data.</text>
</comment>
<dbReference type="PANTHER" id="PTHR30146:SF2">
    <property type="entry name" value="HTH-TYPE TRANSCRIPTIONAL REGULATOR GNTR"/>
    <property type="match status" value="1"/>
</dbReference>
<dbReference type="Pfam" id="PF13377">
    <property type="entry name" value="Peripla_BP_3"/>
    <property type="match status" value="1"/>
</dbReference>
<dbReference type="CDD" id="cd01575">
    <property type="entry name" value="PBP1_GntR"/>
    <property type="match status" value="1"/>
</dbReference>
<evidence type="ECO:0000313" key="6">
    <source>
        <dbReference type="Proteomes" id="UP001589683"/>
    </source>
</evidence>
<sequence>MKKIKTKQKITLVDVAKEAGVSAITVSRTIRSPHMVSPKAREKVEAAVDALGYVPDAAASALASNRTDVIGLLIPSLTNSVFAEVLRGMYDEIEGTPYSIQIGNYRYSPLTEEKLIRTFLCQKPAGLIVAGLDQTETSRKLLMEASCPIVQIMEFDKGPVDSMIGFSHFEAGAAATRHLIEQGYERIGFLGARMDPRSQRRLAGFRQELKSRGSLSAERTVTTPEASSVGLGAELLRELLVRAPDTDAIFCNNDDLAIGALLEAQRRGIRIPEDFGICGFNDLEISKQLNPGLTSVATPRYRIGGAAIKTIVRSLETDSVTARKRLDLGFEVIPRGSSILNLERKNAQS</sequence>
<dbReference type="RefSeq" id="WP_213890266.1">
    <property type="nucleotide sequence ID" value="NZ_JAGFNU010000009.1"/>
</dbReference>
<dbReference type="InterPro" id="IPR028082">
    <property type="entry name" value="Peripla_BP_I"/>
</dbReference>
<protein>
    <submittedName>
        <fullName evidence="5">LacI family DNA-binding transcriptional regulator</fullName>
    </submittedName>
</protein>
<proteinExistence type="predicted"/>
<dbReference type="Gene3D" id="1.10.260.40">
    <property type="entry name" value="lambda repressor-like DNA-binding domains"/>
    <property type="match status" value="1"/>
</dbReference>
<feature type="domain" description="HTH lacI-type" evidence="4">
    <location>
        <begin position="10"/>
        <end position="64"/>
    </location>
</feature>
<dbReference type="Gene3D" id="3.40.50.2300">
    <property type="match status" value="2"/>
</dbReference>